<gene>
    <name evidence="2" type="ORF">AVDCRST_MAG88-663</name>
</gene>
<reference evidence="2" key="1">
    <citation type="submission" date="2020-02" db="EMBL/GenBank/DDBJ databases">
        <authorList>
            <person name="Meier V. D."/>
        </authorList>
    </citation>
    <scope>NUCLEOTIDE SEQUENCE</scope>
    <source>
        <strain evidence="2">AVDCRST_MAG88</strain>
    </source>
</reference>
<feature type="non-terminal residue" evidence="2">
    <location>
        <position position="1"/>
    </location>
</feature>
<evidence type="ECO:0000256" key="1">
    <source>
        <dbReference type="SAM" id="MobiDB-lite"/>
    </source>
</evidence>
<name>A0A6J4UG71_9BACT</name>
<dbReference type="AlphaFoldDB" id="A0A6J4UG71"/>
<organism evidence="2">
    <name type="scientific">uncultured Thermomicrobiales bacterium</name>
    <dbReference type="NCBI Taxonomy" id="1645740"/>
    <lineage>
        <taxon>Bacteria</taxon>
        <taxon>Pseudomonadati</taxon>
        <taxon>Thermomicrobiota</taxon>
        <taxon>Thermomicrobia</taxon>
        <taxon>Thermomicrobiales</taxon>
        <taxon>environmental samples</taxon>
    </lineage>
</organism>
<accession>A0A6J4UG71</accession>
<sequence length="21" mass="2201">ADARSDLRTRRTAGPGAETSL</sequence>
<feature type="region of interest" description="Disordered" evidence="1">
    <location>
        <begin position="1"/>
        <end position="21"/>
    </location>
</feature>
<protein>
    <submittedName>
        <fullName evidence="2">Uncharacterized protein</fullName>
    </submittedName>
</protein>
<proteinExistence type="predicted"/>
<dbReference type="EMBL" id="CADCWM010000233">
    <property type="protein sequence ID" value="CAA9549493.1"/>
    <property type="molecule type" value="Genomic_DNA"/>
</dbReference>
<feature type="non-terminal residue" evidence="2">
    <location>
        <position position="21"/>
    </location>
</feature>
<evidence type="ECO:0000313" key="2">
    <source>
        <dbReference type="EMBL" id="CAA9549493.1"/>
    </source>
</evidence>